<evidence type="ECO:0000313" key="2">
    <source>
        <dbReference type="Proteomes" id="UP000000768"/>
    </source>
</evidence>
<proteinExistence type="predicted"/>
<sequence>MVDVMTLTSLEEVIICSHSKSYGELEFVQKLSKCNATSLKKLVTVHDNERFRVHVESNEVTEIRTLYPPNVKVEFYVI</sequence>
<accession>A0A1Z5RJ23</accession>
<name>A0A1Z5RJ23_SORBI</name>
<reference evidence="1 2" key="1">
    <citation type="journal article" date="2009" name="Nature">
        <title>The Sorghum bicolor genome and the diversification of grasses.</title>
        <authorList>
            <person name="Paterson A.H."/>
            <person name="Bowers J.E."/>
            <person name="Bruggmann R."/>
            <person name="Dubchak I."/>
            <person name="Grimwood J."/>
            <person name="Gundlach H."/>
            <person name="Haberer G."/>
            <person name="Hellsten U."/>
            <person name="Mitros T."/>
            <person name="Poliakov A."/>
            <person name="Schmutz J."/>
            <person name="Spannagl M."/>
            <person name="Tang H."/>
            <person name="Wang X."/>
            <person name="Wicker T."/>
            <person name="Bharti A.K."/>
            <person name="Chapman J."/>
            <person name="Feltus F.A."/>
            <person name="Gowik U."/>
            <person name="Grigoriev I.V."/>
            <person name="Lyons E."/>
            <person name="Maher C.A."/>
            <person name="Martis M."/>
            <person name="Narechania A."/>
            <person name="Otillar R.P."/>
            <person name="Penning B.W."/>
            <person name="Salamov A.A."/>
            <person name="Wang Y."/>
            <person name="Zhang L."/>
            <person name="Carpita N.C."/>
            <person name="Freeling M."/>
            <person name="Gingle A.R."/>
            <person name="Hash C.T."/>
            <person name="Keller B."/>
            <person name="Klein P."/>
            <person name="Kresovich S."/>
            <person name="McCann M.C."/>
            <person name="Ming R."/>
            <person name="Peterson D.G."/>
            <person name="Mehboob-ur-Rahman"/>
            <person name="Ware D."/>
            <person name="Westhoff P."/>
            <person name="Mayer K.F."/>
            <person name="Messing J."/>
            <person name="Rokhsar D.S."/>
        </authorList>
    </citation>
    <scope>NUCLEOTIDE SEQUENCE [LARGE SCALE GENOMIC DNA]</scope>
    <source>
        <strain evidence="2">cv. BTx623</strain>
    </source>
</reference>
<dbReference type="Proteomes" id="UP000000768">
    <property type="component" value="Chromosome 5"/>
</dbReference>
<reference evidence="2" key="2">
    <citation type="journal article" date="2018" name="Plant J.">
        <title>The Sorghum bicolor reference genome: improved assembly, gene annotations, a transcriptome atlas, and signatures of genome organization.</title>
        <authorList>
            <person name="McCormick R.F."/>
            <person name="Truong S.K."/>
            <person name="Sreedasyam A."/>
            <person name="Jenkins J."/>
            <person name="Shu S."/>
            <person name="Sims D."/>
            <person name="Kennedy M."/>
            <person name="Amirebrahimi M."/>
            <person name="Weers B.D."/>
            <person name="McKinley B."/>
            <person name="Mattison A."/>
            <person name="Morishige D.T."/>
            <person name="Grimwood J."/>
            <person name="Schmutz J."/>
            <person name="Mullet J.E."/>
        </authorList>
    </citation>
    <scope>NUCLEOTIDE SEQUENCE [LARGE SCALE GENOMIC DNA]</scope>
    <source>
        <strain evidence="2">cv. BTx623</strain>
    </source>
</reference>
<dbReference type="Gramene" id="OQU83734">
    <property type="protein sequence ID" value="OQU83734"/>
    <property type="gene ID" value="SORBI_3005G165950"/>
</dbReference>
<protein>
    <submittedName>
        <fullName evidence="1">Uncharacterized protein</fullName>
    </submittedName>
</protein>
<gene>
    <name evidence="1" type="ORF">SORBI_3005G165950</name>
</gene>
<dbReference type="InParanoid" id="A0A1Z5RJ23"/>
<organism evidence="1 2">
    <name type="scientific">Sorghum bicolor</name>
    <name type="common">Sorghum</name>
    <name type="synonym">Sorghum vulgare</name>
    <dbReference type="NCBI Taxonomy" id="4558"/>
    <lineage>
        <taxon>Eukaryota</taxon>
        <taxon>Viridiplantae</taxon>
        <taxon>Streptophyta</taxon>
        <taxon>Embryophyta</taxon>
        <taxon>Tracheophyta</taxon>
        <taxon>Spermatophyta</taxon>
        <taxon>Magnoliopsida</taxon>
        <taxon>Liliopsida</taxon>
        <taxon>Poales</taxon>
        <taxon>Poaceae</taxon>
        <taxon>PACMAD clade</taxon>
        <taxon>Panicoideae</taxon>
        <taxon>Andropogonodae</taxon>
        <taxon>Andropogoneae</taxon>
        <taxon>Sorghinae</taxon>
        <taxon>Sorghum</taxon>
    </lineage>
</organism>
<evidence type="ECO:0000313" key="1">
    <source>
        <dbReference type="EMBL" id="OQU83734.1"/>
    </source>
</evidence>
<dbReference type="AlphaFoldDB" id="A0A1Z5RJ23"/>
<dbReference type="EMBL" id="CM000764">
    <property type="protein sequence ID" value="OQU83734.1"/>
    <property type="molecule type" value="Genomic_DNA"/>
</dbReference>
<keyword evidence="2" id="KW-1185">Reference proteome</keyword>